<dbReference type="EMBL" id="LKEJ01000147">
    <property type="protein sequence ID" value="KTB59644.1"/>
    <property type="molecule type" value="Genomic_DNA"/>
</dbReference>
<gene>
    <name evidence="3" type="ORF">AO067_20285</name>
</gene>
<evidence type="ECO:0000256" key="1">
    <source>
        <dbReference type="ARBA" id="ARBA00022801"/>
    </source>
</evidence>
<dbReference type="GO" id="GO:0050126">
    <property type="term" value="F:N-carbamoylputrescine amidase activity"/>
    <property type="evidence" value="ECO:0007669"/>
    <property type="project" value="TreeGrafter"/>
</dbReference>
<comment type="caution">
    <text evidence="3">The sequence shown here is derived from an EMBL/GenBank/DDBJ whole genome shotgun (WGS) entry which is preliminary data.</text>
</comment>
<dbReference type="Proteomes" id="UP000053048">
    <property type="component" value="Unassembled WGS sequence"/>
</dbReference>
<dbReference type="SUPFAM" id="SSF56317">
    <property type="entry name" value="Carbon-nitrogen hydrolase"/>
    <property type="match status" value="1"/>
</dbReference>
<keyword evidence="1 3" id="KW-0378">Hydrolase</keyword>
<dbReference type="PANTHER" id="PTHR43674:SF2">
    <property type="entry name" value="BETA-UREIDOPROPIONASE"/>
    <property type="match status" value="1"/>
</dbReference>
<evidence type="ECO:0000259" key="2">
    <source>
        <dbReference type="PROSITE" id="PS50263"/>
    </source>
</evidence>
<sequence length="249" mass="26648">MKFPILAAAQFCSTRGNVEQNLAGHLAFMQRAADLGATYLLFPELSLTGYEPDLARELALLADDPRLKPIMALAVKLRLVTTLGVPLRGEGDTVLIGALTFTAQGHVISYAKQYLHPGEDTVFSAGDEDGYVPLDQQRIGLCVCADFTCCEHARRMAEGGAWVYAASVLISPGGFEQDAELLAGHALRHRLPVLMANHGGATGGWESAGRSGMWDEAGRWIGGLDGAGRGLVIATCQREGWQVQAVKLE</sequence>
<dbReference type="InterPro" id="IPR003010">
    <property type="entry name" value="C-N_Hydrolase"/>
</dbReference>
<dbReference type="AlphaFoldDB" id="A0A0W0HFJ1"/>
<dbReference type="CDD" id="cd07197">
    <property type="entry name" value="nitrilase"/>
    <property type="match status" value="1"/>
</dbReference>
<name>A0A0W0HFJ1_PSEVI</name>
<dbReference type="PANTHER" id="PTHR43674">
    <property type="entry name" value="NITRILASE C965.09-RELATED"/>
    <property type="match status" value="1"/>
</dbReference>
<dbReference type="Gene3D" id="3.60.110.10">
    <property type="entry name" value="Carbon-nitrogen hydrolase"/>
    <property type="match status" value="1"/>
</dbReference>
<keyword evidence="4" id="KW-1185">Reference proteome</keyword>
<evidence type="ECO:0000313" key="3">
    <source>
        <dbReference type="EMBL" id="KTB59644.1"/>
    </source>
</evidence>
<proteinExistence type="predicted"/>
<accession>A0A0W0HFJ1</accession>
<organism evidence="3 4">
    <name type="scientific">Pseudomonas viridiflava ICMP 13104</name>
    <dbReference type="NCBI Taxonomy" id="1198305"/>
    <lineage>
        <taxon>Bacteria</taxon>
        <taxon>Pseudomonadati</taxon>
        <taxon>Pseudomonadota</taxon>
        <taxon>Gammaproteobacteria</taxon>
        <taxon>Pseudomonadales</taxon>
        <taxon>Pseudomonadaceae</taxon>
        <taxon>Pseudomonas</taxon>
    </lineage>
</organism>
<dbReference type="InterPro" id="IPR050345">
    <property type="entry name" value="Aliph_Amidase/BUP"/>
</dbReference>
<dbReference type="PROSITE" id="PS50263">
    <property type="entry name" value="CN_HYDROLASE"/>
    <property type="match status" value="1"/>
</dbReference>
<evidence type="ECO:0000313" key="4">
    <source>
        <dbReference type="Proteomes" id="UP000053048"/>
    </source>
</evidence>
<dbReference type="Pfam" id="PF00795">
    <property type="entry name" value="CN_hydrolase"/>
    <property type="match status" value="1"/>
</dbReference>
<reference evidence="3 4" key="1">
    <citation type="submission" date="2015-09" db="EMBL/GenBank/DDBJ databases">
        <title>Genome sequence of ICMP 13104.</title>
        <authorList>
            <person name="Visnovsky S."/>
            <person name="Lu A."/>
            <person name="Panda P."/>
            <person name="Pitman A."/>
        </authorList>
    </citation>
    <scope>NUCLEOTIDE SEQUENCE [LARGE SCALE GENOMIC DNA]</scope>
    <source>
        <strain evidence="3 4">ICMP 13104</strain>
    </source>
</reference>
<dbReference type="InterPro" id="IPR036526">
    <property type="entry name" value="C-N_Hydrolase_sf"/>
</dbReference>
<feature type="domain" description="CN hydrolase" evidence="2">
    <location>
        <begin position="4"/>
        <end position="238"/>
    </location>
</feature>
<protein>
    <submittedName>
        <fullName evidence="3">Hydrolase</fullName>
    </submittedName>
</protein>
<dbReference type="GO" id="GO:0033388">
    <property type="term" value="P:putrescine biosynthetic process from arginine"/>
    <property type="evidence" value="ECO:0007669"/>
    <property type="project" value="TreeGrafter"/>
</dbReference>